<comment type="caution">
    <text evidence="4">The sequence shown here is derived from an EMBL/GenBank/DDBJ whole genome shotgun (WGS) entry which is preliminary data.</text>
</comment>
<dbReference type="Proteomes" id="UP000541352">
    <property type="component" value="Unassembled WGS sequence"/>
</dbReference>
<dbReference type="EC" id="3.1.1.53" evidence="4"/>
<dbReference type="InterPro" id="IPR011330">
    <property type="entry name" value="Glyco_hydro/deAcase_b/a-brl"/>
</dbReference>
<dbReference type="Gene3D" id="3.20.20.370">
    <property type="entry name" value="Glycoside hydrolase/deacetylase"/>
    <property type="match status" value="1"/>
</dbReference>
<organism evidence="4 5">
    <name type="scientific">Runella defluvii</name>
    <dbReference type="NCBI Taxonomy" id="370973"/>
    <lineage>
        <taxon>Bacteria</taxon>
        <taxon>Pseudomonadati</taxon>
        <taxon>Bacteroidota</taxon>
        <taxon>Cytophagia</taxon>
        <taxon>Cytophagales</taxon>
        <taxon>Spirosomataceae</taxon>
        <taxon>Runella</taxon>
    </lineage>
</organism>
<accession>A0A7W5ZJR4</accession>
<dbReference type="CDD" id="cd10967">
    <property type="entry name" value="CE4_GLA_like_6s"/>
    <property type="match status" value="1"/>
</dbReference>
<feature type="domain" description="NodB homology" evidence="3">
    <location>
        <begin position="28"/>
        <end position="246"/>
    </location>
</feature>
<name>A0A7W5ZJR4_9BACT</name>
<evidence type="ECO:0000313" key="4">
    <source>
        <dbReference type="EMBL" id="MBB3838430.1"/>
    </source>
</evidence>
<feature type="signal peptide" evidence="2">
    <location>
        <begin position="1"/>
        <end position="19"/>
    </location>
</feature>
<dbReference type="EMBL" id="JACIBY010000004">
    <property type="protein sequence ID" value="MBB3838430.1"/>
    <property type="molecule type" value="Genomic_DNA"/>
</dbReference>
<dbReference type="GO" id="GO:0016810">
    <property type="term" value="F:hydrolase activity, acting on carbon-nitrogen (but not peptide) bonds"/>
    <property type="evidence" value="ECO:0007669"/>
    <property type="project" value="InterPro"/>
</dbReference>
<dbReference type="Pfam" id="PF01522">
    <property type="entry name" value="Polysacc_deac_1"/>
    <property type="match status" value="1"/>
</dbReference>
<dbReference type="PANTHER" id="PTHR34216:SF11">
    <property type="entry name" value="CHITOOLIGOSACCHARIDE DEACETYLASE"/>
    <property type="match status" value="1"/>
</dbReference>
<dbReference type="AlphaFoldDB" id="A0A7W5ZJR4"/>
<dbReference type="SUPFAM" id="SSF88713">
    <property type="entry name" value="Glycoside hydrolase/deacetylase"/>
    <property type="match status" value="1"/>
</dbReference>
<dbReference type="InterPro" id="IPR002509">
    <property type="entry name" value="NODB_dom"/>
</dbReference>
<dbReference type="PROSITE" id="PS51677">
    <property type="entry name" value="NODB"/>
    <property type="match status" value="1"/>
</dbReference>
<dbReference type="GO" id="GO:0005975">
    <property type="term" value="P:carbohydrate metabolic process"/>
    <property type="evidence" value="ECO:0007669"/>
    <property type="project" value="InterPro"/>
</dbReference>
<sequence length="260" mass="29072">MNSIRLLCLFLGVSLASFAQQPWNGKKCAVVLTYDDALNVHLNNAIPALDSAGFKGTFYISGSFPGFTQRLQDWRKAAQRGHELGNHTLFHPCDASLPGRQWVNPENDLSKYTLKRITEEIKVTNVLLEAIDGKKSRTFAYTCGDAKVGTQFFMDGLKGELMAARGVRGEMHPVDQIDLYYTDGYIVNNDSGEKMTSLVKKAMQTNTLLVFVFHGVGGEHSLDVSLAAHRELVHFLKQHEKDIWVAPLVDVADFLKQQKR</sequence>
<keyword evidence="4" id="KW-0378">Hydrolase</keyword>
<keyword evidence="5" id="KW-1185">Reference proteome</keyword>
<proteinExistence type="predicted"/>
<dbReference type="InterPro" id="IPR051398">
    <property type="entry name" value="Polysacch_Deacetylase"/>
</dbReference>
<feature type="chain" id="PRO_5030921101" evidence="2">
    <location>
        <begin position="20"/>
        <end position="260"/>
    </location>
</feature>
<evidence type="ECO:0000259" key="3">
    <source>
        <dbReference type="PROSITE" id="PS51677"/>
    </source>
</evidence>
<dbReference type="PANTHER" id="PTHR34216">
    <property type="match status" value="1"/>
</dbReference>
<evidence type="ECO:0000256" key="2">
    <source>
        <dbReference type="SAM" id="SignalP"/>
    </source>
</evidence>
<gene>
    <name evidence="4" type="ORF">FHS57_002435</name>
</gene>
<reference evidence="4 5" key="1">
    <citation type="submission" date="2020-08" db="EMBL/GenBank/DDBJ databases">
        <title>Genomic Encyclopedia of Type Strains, Phase IV (KMG-IV): sequencing the most valuable type-strain genomes for metagenomic binning, comparative biology and taxonomic classification.</title>
        <authorList>
            <person name="Goeker M."/>
        </authorList>
    </citation>
    <scope>NUCLEOTIDE SEQUENCE [LARGE SCALE GENOMIC DNA]</scope>
    <source>
        <strain evidence="4 5">DSM 17976</strain>
    </source>
</reference>
<keyword evidence="1 2" id="KW-0732">Signal</keyword>
<evidence type="ECO:0000313" key="5">
    <source>
        <dbReference type="Proteomes" id="UP000541352"/>
    </source>
</evidence>
<dbReference type="GO" id="GO:0001681">
    <property type="term" value="F:sialate O-acetylesterase activity"/>
    <property type="evidence" value="ECO:0007669"/>
    <property type="project" value="UniProtKB-EC"/>
</dbReference>
<dbReference type="RefSeq" id="WP_183973862.1">
    <property type="nucleotide sequence ID" value="NZ_JACIBY010000004.1"/>
</dbReference>
<evidence type="ECO:0000256" key="1">
    <source>
        <dbReference type="ARBA" id="ARBA00022729"/>
    </source>
</evidence>
<protein>
    <submittedName>
        <fullName evidence="4">Sialate O-acetylesterase</fullName>
        <ecNumber evidence="4">3.1.1.53</ecNumber>
    </submittedName>
</protein>